<dbReference type="PANTHER" id="PTHR30204">
    <property type="entry name" value="REDOX-CYCLING DRUG-SENSING TRANSCRIPTIONAL ACTIVATOR SOXR"/>
    <property type="match status" value="1"/>
</dbReference>
<dbReference type="SMART" id="SM00422">
    <property type="entry name" value="HTH_MERR"/>
    <property type="match status" value="1"/>
</dbReference>
<protein>
    <submittedName>
        <fullName evidence="3">MerR family transcriptional regulator</fullName>
    </submittedName>
</protein>
<evidence type="ECO:0000313" key="4">
    <source>
        <dbReference type="Proteomes" id="UP001500603"/>
    </source>
</evidence>
<sequence length="249" mass="28034">MDERREYRSTELAEEAGVPVRTLRYYQERGLLPPPRKEGRNGWYNDIHLERLRLITDLLARGYRLDGIEELINAASEGRALSDLIGFESAATVPWAPAAPVQTSFEALREQFGDQVDDEVVAEAVQLGYLERDGDRLLVSSPRLLDATRELVRLGIPLRAVLAMGWELGAAFDRMAFMFVHAFRTHLVTPTLADASPENVEKLMHSMGELRPVARVLADEHFGRSMDRRVGHDITEVVQQLAEAASRQT</sequence>
<dbReference type="PROSITE" id="PS50937">
    <property type="entry name" value="HTH_MERR_2"/>
    <property type="match status" value="1"/>
</dbReference>
<dbReference type="EMBL" id="BAABJM010000002">
    <property type="protein sequence ID" value="GAA5049713.1"/>
    <property type="molecule type" value="Genomic_DNA"/>
</dbReference>
<organism evidence="3 4">
    <name type="scientific">Nocardia callitridis</name>
    <dbReference type="NCBI Taxonomy" id="648753"/>
    <lineage>
        <taxon>Bacteria</taxon>
        <taxon>Bacillati</taxon>
        <taxon>Actinomycetota</taxon>
        <taxon>Actinomycetes</taxon>
        <taxon>Mycobacteriales</taxon>
        <taxon>Nocardiaceae</taxon>
        <taxon>Nocardia</taxon>
    </lineage>
</organism>
<keyword evidence="1" id="KW-0238">DNA-binding</keyword>
<dbReference type="SUPFAM" id="SSF46955">
    <property type="entry name" value="Putative DNA-binding domain"/>
    <property type="match status" value="1"/>
</dbReference>
<evidence type="ECO:0000256" key="1">
    <source>
        <dbReference type="ARBA" id="ARBA00023125"/>
    </source>
</evidence>
<evidence type="ECO:0000259" key="2">
    <source>
        <dbReference type="PROSITE" id="PS50937"/>
    </source>
</evidence>
<dbReference type="Pfam" id="PF13411">
    <property type="entry name" value="MerR_1"/>
    <property type="match status" value="1"/>
</dbReference>
<dbReference type="PANTHER" id="PTHR30204:SF93">
    <property type="entry name" value="HTH MERR-TYPE DOMAIN-CONTAINING PROTEIN"/>
    <property type="match status" value="1"/>
</dbReference>
<dbReference type="InterPro" id="IPR009061">
    <property type="entry name" value="DNA-bd_dom_put_sf"/>
</dbReference>
<gene>
    <name evidence="3" type="ORF">GCM10023318_18970</name>
</gene>
<dbReference type="RefSeq" id="WP_345494858.1">
    <property type="nucleotide sequence ID" value="NZ_BAABJM010000002.1"/>
</dbReference>
<comment type="caution">
    <text evidence="3">The sequence shown here is derived from an EMBL/GenBank/DDBJ whole genome shotgun (WGS) entry which is preliminary data.</text>
</comment>
<feature type="domain" description="HTH merR-type" evidence="2">
    <location>
        <begin position="11"/>
        <end position="74"/>
    </location>
</feature>
<keyword evidence="4" id="KW-1185">Reference proteome</keyword>
<evidence type="ECO:0000313" key="3">
    <source>
        <dbReference type="EMBL" id="GAA5049713.1"/>
    </source>
</evidence>
<dbReference type="Proteomes" id="UP001500603">
    <property type="component" value="Unassembled WGS sequence"/>
</dbReference>
<dbReference type="PRINTS" id="PR00040">
    <property type="entry name" value="HTHMERR"/>
</dbReference>
<dbReference type="InterPro" id="IPR000551">
    <property type="entry name" value="MerR-type_HTH_dom"/>
</dbReference>
<dbReference type="InterPro" id="IPR047057">
    <property type="entry name" value="MerR_fam"/>
</dbReference>
<name>A0ABP9K236_9NOCA</name>
<reference evidence="4" key="1">
    <citation type="journal article" date="2019" name="Int. J. Syst. Evol. Microbiol.">
        <title>The Global Catalogue of Microorganisms (GCM) 10K type strain sequencing project: providing services to taxonomists for standard genome sequencing and annotation.</title>
        <authorList>
            <consortium name="The Broad Institute Genomics Platform"/>
            <consortium name="The Broad Institute Genome Sequencing Center for Infectious Disease"/>
            <person name="Wu L."/>
            <person name="Ma J."/>
        </authorList>
    </citation>
    <scope>NUCLEOTIDE SEQUENCE [LARGE SCALE GENOMIC DNA]</scope>
    <source>
        <strain evidence="4">JCM 18298</strain>
    </source>
</reference>
<proteinExistence type="predicted"/>
<accession>A0ABP9K236</accession>
<dbReference type="Gene3D" id="1.10.1660.10">
    <property type="match status" value="1"/>
</dbReference>